<organism>
    <name type="scientific">Branchiostoma floridae</name>
    <name type="common">Florida lancelet</name>
    <name type="synonym">Amphioxus</name>
    <dbReference type="NCBI Taxonomy" id="7739"/>
    <lineage>
        <taxon>Eukaryota</taxon>
        <taxon>Metazoa</taxon>
        <taxon>Chordata</taxon>
        <taxon>Cephalochordata</taxon>
        <taxon>Leptocardii</taxon>
        <taxon>Amphioxiformes</taxon>
        <taxon>Branchiostomatidae</taxon>
        <taxon>Branchiostoma</taxon>
    </lineage>
</organism>
<feature type="compositionally biased region" description="Basic and acidic residues" evidence="1">
    <location>
        <begin position="7"/>
        <end position="22"/>
    </location>
</feature>
<evidence type="ECO:0000313" key="2">
    <source>
        <dbReference type="EMBL" id="EEN55070.1"/>
    </source>
</evidence>
<accession>C3YX52</accession>
<proteinExistence type="predicted"/>
<dbReference type="AlphaFoldDB" id="C3YX52"/>
<sequence length="110" mass="12519">MKKRKSGDKEGVGESKAKKLKDGKTEFSVEMFRTMLKDRTQRIAALQKFIASCTNQEETEDIVKDFLQASPECAEILKLLDEQPLDHEVLPTIKVQNLLGLRRPSAQRLC</sequence>
<evidence type="ECO:0000256" key="1">
    <source>
        <dbReference type="SAM" id="MobiDB-lite"/>
    </source>
</evidence>
<protein>
    <submittedName>
        <fullName evidence="2">Uncharacterized protein</fullName>
    </submittedName>
</protein>
<reference evidence="2" key="1">
    <citation type="journal article" date="2008" name="Nature">
        <title>The amphioxus genome and the evolution of the chordate karyotype.</title>
        <authorList>
            <consortium name="US DOE Joint Genome Institute (JGI-PGF)"/>
            <person name="Putnam N.H."/>
            <person name="Butts T."/>
            <person name="Ferrier D.E.K."/>
            <person name="Furlong R.F."/>
            <person name="Hellsten U."/>
            <person name="Kawashima T."/>
            <person name="Robinson-Rechavi M."/>
            <person name="Shoguchi E."/>
            <person name="Terry A."/>
            <person name="Yu J.-K."/>
            <person name="Benito-Gutierrez E.L."/>
            <person name="Dubchak I."/>
            <person name="Garcia-Fernandez J."/>
            <person name="Gibson-Brown J.J."/>
            <person name="Grigoriev I.V."/>
            <person name="Horton A.C."/>
            <person name="de Jong P.J."/>
            <person name="Jurka J."/>
            <person name="Kapitonov V.V."/>
            <person name="Kohara Y."/>
            <person name="Kuroki Y."/>
            <person name="Lindquist E."/>
            <person name="Lucas S."/>
            <person name="Osoegawa K."/>
            <person name="Pennacchio L.A."/>
            <person name="Salamov A.A."/>
            <person name="Satou Y."/>
            <person name="Sauka-Spengler T."/>
            <person name="Schmutz J."/>
            <person name="Shin-I T."/>
            <person name="Toyoda A."/>
            <person name="Bronner-Fraser M."/>
            <person name="Fujiyama A."/>
            <person name="Holland L.Z."/>
            <person name="Holland P.W.H."/>
            <person name="Satoh N."/>
            <person name="Rokhsar D.S."/>
        </authorList>
    </citation>
    <scope>NUCLEOTIDE SEQUENCE [LARGE SCALE GENOMIC DNA]</scope>
    <source>
        <strain evidence="2">S238N-H82</strain>
        <tissue evidence="2">Testes</tissue>
    </source>
</reference>
<gene>
    <name evidence="2" type="ORF">BRAFLDRAFT_81718</name>
</gene>
<dbReference type="InParanoid" id="C3YX52"/>
<name>C3YX52_BRAFL</name>
<dbReference type="EMBL" id="GG666562">
    <property type="protein sequence ID" value="EEN55070.1"/>
    <property type="molecule type" value="Genomic_DNA"/>
</dbReference>
<feature type="region of interest" description="Disordered" evidence="1">
    <location>
        <begin position="1"/>
        <end position="22"/>
    </location>
</feature>